<organism evidence="8 9">
    <name type="scientific">Candidatus Termititenax spirochaetophilus</name>
    <dbReference type="NCBI Taxonomy" id="2218522"/>
    <lineage>
        <taxon>Bacteria</taxon>
        <taxon>Bacillati</taxon>
        <taxon>Candidatus Margulisiibacteriota</taxon>
        <taxon>Candidatus Termititenacia</taxon>
        <taxon>Candidatus Termititenacales</taxon>
        <taxon>Candidatus Termititenacaceae</taxon>
        <taxon>Candidatus Termititenax</taxon>
    </lineage>
</organism>
<dbReference type="EMBL" id="BGZM01000001">
    <property type="protein sequence ID" value="GBR72260.1"/>
    <property type="molecule type" value="Genomic_DNA"/>
</dbReference>
<protein>
    <recommendedName>
        <fullName evidence="3">1,4-alpha-glucan branching enzyme</fullName>
        <ecNumber evidence="3">2.4.1.18</ecNumber>
    </recommendedName>
</protein>
<dbReference type="GO" id="GO:0004553">
    <property type="term" value="F:hydrolase activity, hydrolyzing O-glycosyl compounds"/>
    <property type="evidence" value="ECO:0007669"/>
    <property type="project" value="InterPro"/>
</dbReference>
<feature type="active site" description="Nucleophile" evidence="6">
    <location>
        <position position="323"/>
    </location>
</feature>
<dbReference type="FunFam" id="3.20.20.80:FF:000001">
    <property type="entry name" value="1,4-alpha-glucan branching enzyme"/>
    <property type="match status" value="1"/>
</dbReference>
<accession>A0A388T830</accession>
<evidence type="ECO:0000259" key="7">
    <source>
        <dbReference type="SMART" id="SM00642"/>
    </source>
</evidence>
<dbReference type="AlphaFoldDB" id="A0A388T830"/>
<dbReference type="EC" id="2.4.1.18" evidence="3"/>
<dbReference type="InterPro" id="IPR004193">
    <property type="entry name" value="Glyco_hydro_13_N"/>
</dbReference>
<dbReference type="Pfam" id="PF00128">
    <property type="entry name" value="Alpha-amylase"/>
    <property type="match status" value="1"/>
</dbReference>
<dbReference type="SUPFAM" id="SSF51011">
    <property type="entry name" value="Glycosyl hydrolase domain"/>
    <property type="match status" value="1"/>
</dbReference>
<keyword evidence="5" id="KW-0808">Transferase</keyword>
<evidence type="ECO:0000313" key="8">
    <source>
        <dbReference type="EMBL" id="GBR72260.1"/>
    </source>
</evidence>
<dbReference type="Gene3D" id="2.60.40.1180">
    <property type="entry name" value="Golgi alpha-mannosidase II"/>
    <property type="match status" value="1"/>
</dbReference>
<evidence type="ECO:0000256" key="4">
    <source>
        <dbReference type="ARBA" id="ARBA00022676"/>
    </source>
</evidence>
<keyword evidence="4" id="KW-0328">Glycosyltransferase</keyword>
<dbReference type="SUPFAM" id="SSF81296">
    <property type="entry name" value="E set domains"/>
    <property type="match status" value="1"/>
</dbReference>
<dbReference type="InterPro" id="IPR017853">
    <property type="entry name" value="GH"/>
</dbReference>
<dbReference type="GO" id="GO:0005978">
    <property type="term" value="P:glycogen biosynthetic process"/>
    <property type="evidence" value="ECO:0007669"/>
    <property type="project" value="InterPro"/>
</dbReference>
<dbReference type="Pfam" id="PF02806">
    <property type="entry name" value="Alpha-amylase_C"/>
    <property type="match status" value="1"/>
</dbReference>
<dbReference type="InterPro" id="IPR006048">
    <property type="entry name" value="A-amylase/branching_C"/>
</dbReference>
<keyword evidence="9" id="KW-1185">Reference proteome</keyword>
<dbReference type="Gene3D" id="2.60.40.10">
    <property type="entry name" value="Immunoglobulins"/>
    <property type="match status" value="1"/>
</dbReference>
<evidence type="ECO:0000256" key="3">
    <source>
        <dbReference type="ARBA" id="ARBA00012541"/>
    </source>
</evidence>
<dbReference type="InterPro" id="IPR013780">
    <property type="entry name" value="Glyco_hydro_b"/>
</dbReference>
<dbReference type="GO" id="GO:0043169">
    <property type="term" value="F:cation binding"/>
    <property type="evidence" value="ECO:0007669"/>
    <property type="project" value="InterPro"/>
</dbReference>
<dbReference type="CDD" id="cd11321">
    <property type="entry name" value="AmyAc_bac_euk_BE"/>
    <property type="match status" value="1"/>
</dbReference>
<dbReference type="Gene3D" id="3.20.20.80">
    <property type="entry name" value="Glycosidases"/>
    <property type="match status" value="1"/>
</dbReference>
<comment type="caution">
    <text evidence="8">The sequence shown here is derived from an EMBL/GenBank/DDBJ whole genome shotgun (WGS) entry which is preliminary data.</text>
</comment>
<evidence type="ECO:0000256" key="5">
    <source>
        <dbReference type="ARBA" id="ARBA00022679"/>
    </source>
</evidence>
<dbReference type="GO" id="GO:0005737">
    <property type="term" value="C:cytoplasm"/>
    <property type="evidence" value="ECO:0007669"/>
    <property type="project" value="TreeGrafter"/>
</dbReference>
<comment type="similarity">
    <text evidence="2">Belongs to the glycosyl hydrolase 13 family. GlgB subfamily.</text>
</comment>
<dbReference type="SUPFAM" id="SSF51445">
    <property type="entry name" value="(Trans)glycosidases"/>
    <property type="match status" value="1"/>
</dbReference>
<dbReference type="GO" id="GO:0003844">
    <property type="term" value="F:1,4-alpha-glucan branching enzyme activity"/>
    <property type="evidence" value="ECO:0007669"/>
    <property type="project" value="UniProtKB-EC"/>
</dbReference>
<evidence type="ECO:0000256" key="6">
    <source>
        <dbReference type="PIRSR" id="PIRSR000463-1"/>
    </source>
</evidence>
<dbReference type="Proteomes" id="UP000276170">
    <property type="component" value="Unassembled WGS sequence"/>
</dbReference>
<gene>
    <name evidence="8" type="primary">glgB</name>
    <name evidence="8" type="ORF">HP1_016</name>
</gene>
<evidence type="ECO:0000256" key="1">
    <source>
        <dbReference type="ARBA" id="ARBA00000826"/>
    </source>
</evidence>
<evidence type="ECO:0000256" key="2">
    <source>
        <dbReference type="ARBA" id="ARBA00009000"/>
    </source>
</evidence>
<dbReference type="PANTHER" id="PTHR43651:SF3">
    <property type="entry name" value="1,4-ALPHA-GLUCAN-BRANCHING ENZYME"/>
    <property type="match status" value="1"/>
</dbReference>
<dbReference type="CDD" id="cd02854">
    <property type="entry name" value="E_set_GBE_euk_N"/>
    <property type="match status" value="1"/>
</dbReference>
<dbReference type="InterPro" id="IPR014756">
    <property type="entry name" value="Ig_E-set"/>
</dbReference>
<comment type="catalytic activity">
    <reaction evidence="1">
        <text>Transfers a segment of a (1-&gt;4)-alpha-D-glucan chain to a primary hydroxy group in a similar glucan chain.</text>
        <dbReference type="EC" id="2.4.1.18"/>
    </reaction>
</comment>
<name>A0A388T830_9BACT</name>
<feature type="active site" description="Proton donor" evidence="6">
    <location>
        <position position="377"/>
    </location>
</feature>
<dbReference type="SMART" id="SM00642">
    <property type="entry name" value="Aamy"/>
    <property type="match status" value="1"/>
</dbReference>
<dbReference type="Pfam" id="PF02922">
    <property type="entry name" value="CBM_48"/>
    <property type="match status" value="1"/>
</dbReference>
<dbReference type="InterPro" id="IPR037439">
    <property type="entry name" value="Branching_enzy"/>
</dbReference>
<sequence length="659" mass="75662">MAKPTLIDLDPWLQPYKADIDRRLENYKTLKKNLLGAKKSFSDFANGHLYFGFHKEKSGWVYREWAPGARQLYLIGDFNNWDRTAHPLTKKADGCWEIHLKDKKFGHGACVKVRVVSVSGAEDRIPLYIRRAVQDEQTKDFCGQVWDKKFVWTDEKFKPQNPLFIYEAHPGMAQEKEGIGSYREFADNILPRIRKAGYTAVQLMAVQEHPYYGSFGYQVSNFFAPSSRFGTPEDLKYLINKAHGLGLAVFLDLVHSHAVKNRAEGINGFDGTDYQFFHAGSQGTHPAWDSKLFNYGKPEVLHFLLSNIKYWLTEFHFDGLRFDGVTSMLYRDHGLGTAFDNYAKYFSSNTDTAAVVYLQFANALAHEINPRAVTIAEDMSGMPGMCIPIEQGGLGFAYRLAMGSPDFWVKTLREKSDEDWNLWDMWNVLTGRRPQEKVIGYCESHDQALVGDKTIAFWLMDKEMYWHMLKTDANLIIARGIALHKLIRFVTLALSGEGYLNFLGNEFGHPEWIDFPREGNNWSCQYARRQWSLADNPELQYEYLARFDRDMLAFAAKTKLPAASDLKQLWVDQEKKILVFQKAGLIFAFNFHPQESQKDFVIPVQTGKYKVIFDSDQKIYGGQARIDRKVIYKAGQTGFAVYLPCRTALVLQRILRAPG</sequence>
<evidence type="ECO:0000313" key="9">
    <source>
        <dbReference type="Proteomes" id="UP000276170"/>
    </source>
</evidence>
<feature type="domain" description="Glycosyl hydrolase family 13 catalytic" evidence="7">
    <location>
        <begin position="167"/>
        <end position="539"/>
    </location>
</feature>
<dbReference type="InterPro" id="IPR006047">
    <property type="entry name" value="GH13_cat_dom"/>
</dbReference>
<dbReference type="PANTHER" id="PTHR43651">
    <property type="entry name" value="1,4-ALPHA-GLUCAN-BRANCHING ENZYME"/>
    <property type="match status" value="1"/>
</dbReference>
<proteinExistence type="inferred from homology"/>
<reference evidence="8 9" key="1">
    <citation type="journal article" date="2019" name="ISME J.">
        <title>Genome analyses of uncultured TG2/ZB3 bacteria in 'Margulisbacteria' specifically attached to ectosymbiotic spirochetes of protists in the termite gut.</title>
        <authorList>
            <person name="Utami Y.D."/>
            <person name="Kuwahara H."/>
            <person name="Igai K."/>
            <person name="Murakami T."/>
            <person name="Sugaya K."/>
            <person name="Morikawa T."/>
            <person name="Nagura Y."/>
            <person name="Yuki M."/>
            <person name="Deevong P."/>
            <person name="Inoue T."/>
            <person name="Kihara K."/>
            <person name="Lo N."/>
            <person name="Yamada A."/>
            <person name="Ohkuma M."/>
            <person name="Hongoh Y."/>
        </authorList>
    </citation>
    <scope>NUCLEOTIDE SEQUENCE [LARGE SCALE GENOMIC DNA]</scope>
    <source>
        <strain evidence="8">HsPyr-01</strain>
    </source>
</reference>
<dbReference type="PIRSF" id="PIRSF000463">
    <property type="entry name" value="GlgB"/>
    <property type="match status" value="1"/>
</dbReference>
<dbReference type="InterPro" id="IPR013783">
    <property type="entry name" value="Ig-like_fold"/>
</dbReference>